<name>A0A7W5BX96_9GAMM</name>
<sequence>MIQSLQRIFQDMMAPGRSPEKAEPTRALATAVLLCEVIRADYRLEASELTRLETILVERFALAESEATALVEQAREETENAVDHHRFLRAVRDGCDDAERVELVRLMWSLALVDGVKDPLEEHRIRRLAELLHVSHGDFIRTKLAEEEQGRASNSD</sequence>
<dbReference type="RefSeq" id="WP_183387184.1">
    <property type="nucleotide sequence ID" value="NZ_JACHXM010000006.1"/>
</dbReference>
<dbReference type="Pfam" id="PF05099">
    <property type="entry name" value="TerB"/>
    <property type="match status" value="1"/>
</dbReference>
<dbReference type="CDD" id="cd07313">
    <property type="entry name" value="terB_like_2"/>
    <property type="match status" value="1"/>
</dbReference>
<evidence type="ECO:0000259" key="1">
    <source>
        <dbReference type="Pfam" id="PF05099"/>
    </source>
</evidence>
<dbReference type="Proteomes" id="UP000525987">
    <property type="component" value="Unassembled WGS sequence"/>
</dbReference>
<dbReference type="AlphaFoldDB" id="A0A7W5BX96"/>
<dbReference type="SUPFAM" id="SSF158682">
    <property type="entry name" value="TerB-like"/>
    <property type="match status" value="1"/>
</dbReference>
<proteinExistence type="predicted"/>
<keyword evidence="3" id="KW-1185">Reference proteome</keyword>
<reference evidence="2 3" key="1">
    <citation type="submission" date="2020-08" db="EMBL/GenBank/DDBJ databases">
        <title>Genomic Encyclopedia of Type Strains, Phase III (KMG-III): the genomes of soil and plant-associated and newly described type strains.</title>
        <authorList>
            <person name="Whitman W."/>
        </authorList>
    </citation>
    <scope>NUCLEOTIDE SEQUENCE [LARGE SCALE GENOMIC DNA]</scope>
    <source>
        <strain evidence="2 3">CECT 5995</strain>
    </source>
</reference>
<accession>A0A7W5BX96</accession>
<organism evidence="2 3">
    <name type="scientific">Halomonas organivorans</name>
    <dbReference type="NCBI Taxonomy" id="257772"/>
    <lineage>
        <taxon>Bacteria</taxon>
        <taxon>Pseudomonadati</taxon>
        <taxon>Pseudomonadota</taxon>
        <taxon>Gammaproteobacteria</taxon>
        <taxon>Oceanospirillales</taxon>
        <taxon>Halomonadaceae</taxon>
        <taxon>Halomonas</taxon>
    </lineage>
</organism>
<gene>
    <name evidence="2" type="ORF">FHR96_001660</name>
</gene>
<feature type="domain" description="Co-chaperone DjlA N-terminal" evidence="1">
    <location>
        <begin position="28"/>
        <end position="143"/>
    </location>
</feature>
<dbReference type="InterPro" id="IPR029024">
    <property type="entry name" value="TerB-like"/>
</dbReference>
<protein>
    <submittedName>
        <fullName evidence="2">Putative tellurite resistance protein B-like protein</fullName>
    </submittedName>
</protein>
<evidence type="ECO:0000313" key="3">
    <source>
        <dbReference type="Proteomes" id="UP000525987"/>
    </source>
</evidence>
<dbReference type="Gene3D" id="1.10.3680.10">
    <property type="entry name" value="TerB-like"/>
    <property type="match status" value="1"/>
</dbReference>
<dbReference type="EMBL" id="JACHXM010000006">
    <property type="protein sequence ID" value="MBB3140791.1"/>
    <property type="molecule type" value="Genomic_DNA"/>
</dbReference>
<dbReference type="InterPro" id="IPR007791">
    <property type="entry name" value="DjlA_N"/>
</dbReference>
<evidence type="ECO:0000313" key="2">
    <source>
        <dbReference type="EMBL" id="MBB3140791.1"/>
    </source>
</evidence>
<comment type="caution">
    <text evidence="2">The sequence shown here is derived from an EMBL/GenBank/DDBJ whole genome shotgun (WGS) entry which is preliminary data.</text>
</comment>